<evidence type="ECO:0000256" key="8">
    <source>
        <dbReference type="ARBA" id="ARBA00022741"/>
    </source>
</evidence>
<comment type="subcellular location">
    <subcellularLocation>
        <location evidence="2">Cell membrane</location>
        <topology evidence="2">Multi-pass membrane protein</topology>
    </subcellularLocation>
</comment>
<dbReference type="SUPFAM" id="SSF158472">
    <property type="entry name" value="HAMP domain-like"/>
    <property type="match status" value="1"/>
</dbReference>
<dbReference type="EC" id="2.7.13.3" evidence="3"/>
<feature type="transmembrane region" description="Helical" evidence="14">
    <location>
        <begin position="7"/>
        <end position="30"/>
    </location>
</feature>
<evidence type="ECO:0000256" key="7">
    <source>
        <dbReference type="ARBA" id="ARBA00022692"/>
    </source>
</evidence>
<evidence type="ECO:0000259" key="15">
    <source>
        <dbReference type="PROSITE" id="PS50109"/>
    </source>
</evidence>
<dbReference type="PROSITE" id="PS50885">
    <property type="entry name" value="HAMP"/>
    <property type="match status" value="1"/>
</dbReference>
<evidence type="ECO:0000313" key="18">
    <source>
        <dbReference type="Proteomes" id="UP001597541"/>
    </source>
</evidence>
<dbReference type="SUPFAM" id="SSF47384">
    <property type="entry name" value="Homodimeric domain of signal transducing histidine kinase"/>
    <property type="match status" value="1"/>
</dbReference>
<comment type="catalytic activity">
    <reaction evidence="1">
        <text>ATP + protein L-histidine = ADP + protein N-phospho-L-histidine.</text>
        <dbReference type="EC" id="2.7.13.3"/>
    </reaction>
</comment>
<feature type="domain" description="Histidine kinase" evidence="15">
    <location>
        <begin position="257"/>
        <end position="483"/>
    </location>
</feature>
<keyword evidence="9 17" id="KW-0418">Kinase</keyword>
<dbReference type="CDD" id="cd06225">
    <property type="entry name" value="HAMP"/>
    <property type="match status" value="1"/>
</dbReference>
<keyword evidence="7 14" id="KW-0812">Transmembrane</keyword>
<keyword evidence="12" id="KW-0902">Two-component regulatory system</keyword>
<protein>
    <recommendedName>
        <fullName evidence="3">histidine kinase</fullName>
        <ecNumber evidence="3">2.7.13.3</ecNumber>
    </recommendedName>
</protein>
<dbReference type="SMART" id="SM00304">
    <property type="entry name" value="HAMP"/>
    <property type="match status" value="1"/>
</dbReference>
<evidence type="ECO:0000256" key="5">
    <source>
        <dbReference type="ARBA" id="ARBA00022553"/>
    </source>
</evidence>
<evidence type="ECO:0000256" key="12">
    <source>
        <dbReference type="ARBA" id="ARBA00023012"/>
    </source>
</evidence>
<dbReference type="SMART" id="SM00387">
    <property type="entry name" value="HATPase_c"/>
    <property type="match status" value="1"/>
</dbReference>
<dbReference type="CDD" id="cd00082">
    <property type="entry name" value="HisKA"/>
    <property type="match status" value="1"/>
</dbReference>
<dbReference type="Gene3D" id="1.10.287.130">
    <property type="match status" value="1"/>
</dbReference>
<evidence type="ECO:0000256" key="4">
    <source>
        <dbReference type="ARBA" id="ARBA00022475"/>
    </source>
</evidence>
<dbReference type="Gene3D" id="6.10.340.10">
    <property type="match status" value="1"/>
</dbReference>
<gene>
    <name evidence="17" type="ORF">ACFSUF_14625</name>
</gene>
<evidence type="ECO:0000256" key="3">
    <source>
        <dbReference type="ARBA" id="ARBA00012438"/>
    </source>
</evidence>
<evidence type="ECO:0000256" key="13">
    <source>
        <dbReference type="ARBA" id="ARBA00023136"/>
    </source>
</evidence>
<feature type="domain" description="HAMP" evidence="16">
    <location>
        <begin position="188"/>
        <end position="242"/>
    </location>
</feature>
<dbReference type="InterPro" id="IPR050428">
    <property type="entry name" value="TCS_sensor_his_kinase"/>
</dbReference>
<evidence type="ECO:0000256" key="2">
    <source>
        <dbReference type="ARBA" id="ARBA00004651"/>
    </source>
</evidence>
<dbReference type="PRINTS" id="PR00344">
    <property type="entry name" value="BCTRLSENSOR"/>
</dbReference>
<name>A0ABW5PGE2_9BACL</name>
<dbReference type="PROSITE" id="PS50109">
    <property type="entry name" value="HIS_KIN"/>
    <property type="match status" value="1"/>
</dbReference>
<dbReference type="SUPFAM" id="SSF55874">
    <property type="entry name" value="ATPase domain of HSP90 chaperone/DNA topoisomerase II/histidine kinase"/>
    <property type="match status" value="1"/>
</dbReference>
<keyword evidence="11 14" id="KW-1133">Transmembrane helix</keyword>
<dbReference type="Gene3D" id="3.30.565.10">
    <property type="entry name" value="Histidine kinase-like ATPase, C-terminal domain"/>
    <property type="match status" value="1"/>
</dbReference>
<feature type="transmembrane region" description="Helical" evidence="14">
    <location>
        <begin position="166"/>
        <end position="187"/>
    </location>
</feature>
<evidence type="ECO:0000256" key="11">
    <source>
        <dbReference type="ARBA" id="ARBA00022989"/>
    </source>
</evidence>
<dbReference type="InterPro" id="IPR036097">
    <property type="entry name" value="HisK_dim/P_sf"/>
</dbReference>
<comment type="caution">
    <text evidence="17">The sequence shown here is derived from an EMBL/GenBank/DDBJ whole genome shotgun (WGS) entry which is preliminary data.</text>
</comment>
<dbReference type="Pfam" id="PF00512">
    <property type="entry name" value="HisKA"/>
    <property type="match status" value="1"/>
</dbReference>
<evidence type="ECO:0000256" key="14">
    <source>
        <dbReference type="SAM" id="Phobius"/>
    </source>
</evidence>
<evidence type="ECO:0000256" key="1">
    <source>
        <dbReference type="ARBA" id="ARBA00000085"/>
    </source>
</evidence>
<dbReference type="InterPro" id="IPR004358">
    <property type="entry name" value="Sig_transdc_His_kin-like_C"/>
</dbReference>
<proteinExistence type="predicted"/>
<dbReference type="GO" id="GO:0016301">
    <property type="term" value="F:kinase activity"/>
    <property type="evidence" value="ECO:0007669"/>
    <property type="project" value="UniProtKB-KW"/>
</dbReference>
<keyword evidence="13 14" id="KW-0472">Membrane</keyword>
<dbReference type="SMART" id="SM00388">
    <property type="entry name" value="HisKA"/>
    <property type="match status" value="1"/>
</dbReference>
<keyword evidence="5" id="KW-0597">Phosphoprotein</keyword>
<keyword evidence="8" id="KW-0547">Nucleotide-binding</keyword>
<dbReference type="Pfam" id="PF02518">
    <property type="entry name" value="HATPase_c"/>
    <property type="match status" value="1"/>
</dbReference>
<keyword evidence="6" id="KW-0808">Transferase</keyword>
<accession>A0ABW5PGE2</accession>
<dbReference type="CDD" id="cd00075">
    <property type="entry name" value="HATPase"/>
    <property type="match status" value="1"/>
</dbReference>
<evidence type="ECO:0000256" key="10">
    <source>
        <dbReference type="ARBA" id="ARBA00022840"/>
    </source>
</evidence>
<dbReference type="Proteomes" id="UP001597541">
    <property type="component" value="Unassembled WGS sequence"/>
</dbReference>
<keyword evidence="18" id="KW-1185">Reference proteome</keyword>
<dbReference type="InterPro" id="IPR036890">
    <property type="entry name" value="HATPase_C_sf"/>
</dbReference>
<reference evidence="18" key="1">
    <citation type="journal article" date="2019" name="Int. J. Syst. Evol. Microbiol.">
        <title>The Global Catalogue of Microorganisms (GCM) 10K type strain sequencing project: providing services to taxonomists for standard genome sequencing and annotation.</title>
        <authorList>
            <consortium name="The Broad Institute Genomics Platform"/>
            <consortium name="The Broad Institute Genome Sequencing Center for Infectious Disease"/>
            <person name="Wu L."/>
            <person name="Ma J."/>
        </authorList>
    </citation>
    <scope>NUCLEOTIDE SEQUENCE [LARGE SCALE GENOMIC DNA]</scope>
    <source>
        <strain evidence="18">KCTC 3950</strain>
    </source>
</reference>
<dbReference type="PANTHER" id="PTHR45436:SF5">
    <property type="entry name" value="SENSOR HISTIDINE KINASE TRCS"/>
    <property type="match status" value="1"/>
</dbReference>
<dbReference type="PANTHER" id="PTHR45436">
    <property type="entry name" value="SENSOR HISTIDINE KINASE YKOH"/>
    <property type="match status" value="1"/>
</dbReference>
<evidence type="ECO:0000256" key="9">
    <source>
        <dbReference type="ARBA" id="ARBA00022777"/>
    </source>
</evidence>
<organism evidence="17 18">
    <name type="scientific">Paenibacillus gansuensis</name>
    <dbReference type="NCBI Taxonomy" id="306542"/>
    <lineage>
        <taxon>Bacteria</taxon>
        <taxon>Bacillati</taxon>
        <taxon>Bacillota</taxon>
        <taxon>Bacilli</taxon>
        <taxon>Bacillales</taxon>
        <taxon>Paenibacillaceae</taxon>
        <taxon>Paenibacillus</taxon>
    </lineage>
</organism>
<keyword evidence="10" id="KW-0067">ATP-binding</keyword>
<dbReference type="InterPro" id="IPR005467">
    <property type="entry name" value="His_kinase_dom"/>
</dbReference>
<dbReference type="Pfam" id="PF00672">
    <property type="entry name" value="HAMP"/>
    <property type="match status" value="1"/>
</dbReference>
<dbReference type="InterPro" id="IPR003660">
    <property type="entry name" value="HAMP_dom"/>
</dbReference>
<keyword evidence="4" id="KW-1003">Cell membrane</keyword>
<dbReference type="InterPro" id="IPR003661">
    <property type="entry name" value="HisK_dim/P_dom"/>
</dbReference>
<dbReference type="InterPro" id="IPR003594">
    <property type="entry name" value="HATPase_dom"/>
</dbReference>
<dbReference type="EMBL" id="JBHUME010000008">
    <property type="protein sequence ID" value="MFD2613663.1"/>
    <property type="molecule type" value="Genomic_DNA"/>
</dbReference>
<dbReference type="RefSeq" id="WP_377603693.1">
    <property type="nucleotide sequence ID" value="NZ_JBHUME010000008.1"/>
</dbReference>
<evidence type="ECO:0000259" key="16">
    <source>
        <dbReference type="PROSITE" id="PS50885"/>
    </source>
</evidence>
<evidence type="ECO:0000256" key="6">
    <source>
        <dbReference type="ARBA" id="ARBA00022679"/>
    </source>
</evidence>
<evidence type="ECO:0000313" key="17">
    <source>
        <dbReference type="EMBL" id="MFD2613663.1"/>
    </source>
</evidence>
<sequence length="488" mass="54874">MSIRLRLTLWYTLILAVMITAFSMSLYGFFSYNLYSSVKKELQAQCDEIYNRVRVLPYLMDDVRYYQLLLPNMDGFQESNLYLQASNIKGNIADKSSNLGNFELGRSEDILKKALAGEQDFTNQTIGHSSLYVYTRPIVLSNEVIGILQVGTRIDNIEKWLGTMQLSLILVGLGMILLAASLGFFLARKALKPIDHVILAANQIERGSDLGRRIKYKGPADEIGRLTDTFNNLLSRIQVMYSDLEEAYRTQRRFVSDASHELRTPLTTIRGNVDLLEKMWKQTADPVKLALPENREISLEAMRDISDEAERMSRLVNDLLALARADAGQELQKEPVDIFGVAEEVARRAQFLPHKAEWRPGDLSALEGAVVTGSKDMLQQLLFILIENAFKYTPEGHVTMDAVHKDDMIGIRVEDTGIGMAKEQVPHIFERFYRADASRGETVGTGLGLSIAKWIIEQHEGSVEVTTGLGKGTTFTVWLPVSFPPSEE</sequence>